<dbReference type="Proteomes" id="UP001183411">
    <property type="component" value="Unassembled WGS sequence"/>
</dbReference>
<reference evidence="3 5" key="1">
    <citation type="submission" date="2018-05" db="EMBL/GenBank/DDBJ databases">
        <authorList>
            <consortium name="NARMS: The National Antimicrobial Resistance Monitoring System"/>
        </authorList>
    </citation>
    <scope>NUCLEOTIDE SEQUENCE [LARGE SCALE GENOMIC DNA]</scope>
    <source>
        <strain evidence="3 5">FSIS1607212</strain>
    </source>
</reference>
<evidence type="ECO:0000313" key="4">
    <source>
        <dbReference type="EMBL" id="ELD5187607.1"/>
    </source>
</evidence>
<dbReference type="InterPro" id="IPR011889">
    <property type="entry name" value="Liste_lipo_26"/>
</dbReference>
<reference evidence="4" key="3">
    <citation type="submission" date="2023-06" db="EMBL/GenBank/DDBJ databases">
        <authorList>
            <consortium name="PulseNet: The National Subtyping Network for Foodborne Disease Surveillance"/>
        </authorList>
    </citation>
    <scope>NUCLEOTIDE SEQUENCE</scope>
    <source>
        <strain evidence="4">PNUSAC035917</strain>
    </source>
</reference>
<comment type="caution">
    <text evidence="3">The sequence shown here is derived from an EMBL/GenBank/DDBJ whole genome shotgun (WGS) entry which is preliminary data.</text>
</comment>
<keyword evidence="1" id="KW-1133">Transmembrane helix</keyword>
<dbReference type="EMBL" id="ABMIIH010000014">
    <property type="protein sequence ID" value="ELD5187607.1"/>
    <property type="molecule type" value="Genomic_DNA"/>
</dbReference>
<evidence type="ECO:0000313" key="5">
    <source>
        <dbReference type="Proteomes" id="UP000335162"/>
    </source>
</evidence>
<name>A0A2U0QMD2_CAMJU</name>
<dbReference type="AlphaFoldDB" id="A0A2U0QMD2"/>
<gene>
    <name evidence="3" type="ORF">BFD99_09115</name>
    <name evidence="2" type="ORF">E8P16_03585</name>
    <name evidence="4" type="ORF">QQI97_001823</name>
</gene>
<proteinExistence type="predicted"/>
<evidence type="ECO:0000313" key="2">
    <source>
        <dbReference type="EMBL" id="EAJ9718530.1"/>
    </source>
</evidence>
<dbReference type="Proteomes" id="UP000349590">
    <property type="component" value="Unassembled WGS sequence"/>
</dbReference>
<dbReference type="EMBL" id="AACNRY010000029">
    <property type="protein sequence ID" value="EAL3736124.1"/>
    <property type="molecule type" value="Genomic_DNA"/>
</dbReference>
<reference evidence="2 6" key="2">
    <citation type="submission" date="2019-04" db="EMBL/GenBank/DDBJ databases">
        <authorList>
            <consortium name="PulseNet: The National Subtyping Network for Foodborne Disease Surveillance"/>
            <person name="Tarr C.L."/>
            <person name="Trees E."/>
            <person name="Katz L.S."/>
            <person name="Carleton-Romer H.A."/>
            <person name="Stroika S."/>
            <person name="Kucerova Z."/>
            <person name="Roache K.F."/>
            <person name="Sabol A.L."/>
            <person name="Besser J."/>
            <person name="Gerner-Smidt P."/>
        </authorList>
    </citation>
    <scope>NUCLEOTIDE SEQUENCE [LARGE SCALE GENOMIC DNA]</scope>
    <source>
        <strain evidence="2 6">PNUSAC009041</strain>
    </source>
</reference>
<dbReference type="NCBIfam" id="TIGR02167">
    <property type="entry name" value="Liste_lipo_26"/>
    <property type="match status" value="2"/>
</dbReference>
<dbReference type="Pfam" id="PF03382">
    <property type="entry name" value="DUF285"/>
    <property type="match status" value="1"/>
</dbReference>
<keyword evidence="1" id="KW-0812">Transmembrane</keyword>
<evidence type="ECO:0000256" key="1">
    <source>
        <dbReference type="SAM" id="Phobius"/>
    </source>
</evidence>
<evidence type="ECO:0000313" key="6">
    <source>
        <dbReference type="Proteomes" id="UP000349590"/>
    </source>
</evidence>
<keyword evidence="1" id="KW-0472">Membrane</keyword>
<dbReference type="EMBL" id="AACCII010000003">
    <property type="protein sequence ID" value="EAJ9718530.1"/>
    <property type="molecule type" value="Genomic_DNA"/>
</dbReference>
<organism evidence="3 5">
    <name type="scientific">Campylobacter jejuni</name>
    <dbReference type="NCBI Taxonomy" id="197"/>
    <lineage>
        <taxon>Bacteria</taxon>
        <taxon>Pseudomonadati</taxon>
        <taxon>Campylobacterota</taxon>
        <taxon>Epsilonproteobacteria</taxon>
        <taxon>Campylobacterales</taxon>
        <taxon>Campylobacteraceae</taxon>
        <taxon>Campylobacter</taxon>
    </lineage>
</organism>
<protein>
    <submittedName>
        <fullName evidence="3">BspA family leucine-rich repeat surface protein</fullName>
    </submittedName>
    <submittedName>
        <fullName evidence="4">DUF285 domain-containing protein</fullName>
    </submittedName>
</protein>
<evidence type="ECO:0000313" key="3">
    <source>
        <dbReference type="EMBL" id="EAL3736124.1"/>
    </source>
</evidence>
<dbReference type="RefSeq" id="WP_019108610.1">
    <property type="nucleotide sequence ID" value="NZ_CATQGH010000005.1"/>
</dbReference>
<accession>A0A2U0QMD2</accession>
<dbReference type="Proteomes" id="UP000335162">
    <property type="component" value="Unassembled WGS sequence"/>
</dbReference>
<sequence length="281" mass="33571">MFELSNELALSFEKIGLYFFIFIISIQTLFIFWSFITSFDFCKKYWKESITFGLKTLMVEKFKKDKVITVVSQNPKILIIDNTMEDLLVLKKESFIVEEVKIIKKYKYTPKTKEELQALVKDESIYLGDIDTSEITDMSYLFTGSTRTNFSGIEKWNTGKVKTMRSMFECNKFFNEDIGAWDVGDVRDMAWMFLNCPNFNQNISEWDVKKVETMSGMFWNCESFNQNIRKWNIKKVWDMSYMFKYCKLFNQDLSSWNTKRIRTYNMFSRCPIDDSNKPKYI</sequence>
<feature type="transmembrane region" description="Helical" evidence="1">
    <location>
        <begin position="15"/>
        <end position="36"/>
    </location>
</feature>
<dbReference type="InterPro" id="IPR005046">
    <property type="entry name" value="DUF285"/>
</dbReference>